<dbReference type="Gene3D" id="2.60.40.1080">
    <property type="match status" value="1"/>
</dbReference>
<dbReference type="InterPro" id="IPR029058">
    <property type="entry name" value="AB_hydrolase_fold"/>
</dbReference>
<gene>
    <name evidence="2" type="ORF">RJ40_12045</name>
</gene>
<sequence length="1186" mass="127963">MVIFMKKSIGIFCLILLALLIAPTAATTLYVDDNGGEGFYTTIQGALDAAEEGDTISILPGTYSTFTVRKPHLTILSRDGAESVIVDCQNEEGARIPDGSNENATGTILDGLKFLNGKPGLKIGTYGPANDSIVKNCILNDMIVQVLPKGDNITFENNTFMGTTGTPACYMMLRDSTDCKIINNTFTNITPKFGAILLYKTTATNNTITGNIFDSSFDGNSFYFREAGDGNKIFLNTNVSGVALHTGTVAPTTHWNSTAPLTYTYNNTAHTGYLGNLWSGYTKTDENGDGVIDTPYVLPDGLGTDHAPLVAAAGEYEIVVPQTLYVDDDGGEGVYTTIQAAVDAAKSVDTIVVRNGTYTENVLVDKGLTIRAENGTEAVTVTAASPTKPVFDLKADGITVEGFSVRGPTNTHVAGIESVGYDECRIIGNDCGGACYNGIHLGGDATGNLIEANACHDNTRRGISLRDNVTGNTVYNNTCWDNADDELCVKDYPSDNVIWANAFFGTVECLNANTYHSPDEVTYTYNGTEHTGYVGNYYGGYEGTDDDNNGIGDDSMLLGTDDVTGEHRDEYPMMGIWKNSEIMKPAPTLTTVTVDAETTEFETGETWQFAATGVYSDSTVVPDLAFTWTSSEPAVGTVNETGWFEAVAPGATTLTAACDGVEGTARVTVVAPDTLPSIEIIRYAPDGVTVEEKKTVTIRWMQRHLPVLGGEEGTMLRFQGPSFDKNDPWNPAENLNLGKVNNTVKGTALADLCDLVGGVYEDGEIQFTGRDNYPGVIPSSVVLAPHERQGPAIIAWWDAEAGEYPEWKWGPQLFFFTPDGVFGNEDMRICFPEAYHHYWTDWPSAAGISVKKIVTIEIVPEPREDWDLDLAGAIIRTIDRSYYEQAVACSAPGHGATWTDDGKTWSGLPLWLLCGWVDDADQHAPFRDDLADQGYTVLVVDYGPDGIEGTEDDRTVEFASADVKRNNNILLANEIDQWPLEEGDWPLRLVGKDVPAEKRLGSVDAIRLEGLGGTGDMILTLHKGWNFVSVPRTLAPGNDTAAIFADVDSAGHSILTFDAAAGLWKPLGKNDTVRPLDGIWVYAAKNTGIEITFDPAKPTTPPTKRLSEGWNAVGYSDIEPEPARDALTSVKEKWAILIGYEAGSQAYEHSAINGAVGSHADTLPMIPGKGYWLYMRADGTLAAIST</sequence>
<dbReference type="GO" id="GO:0052689">
    <property type="term" value="F:carboxylic ester hydrolase activity"/>
    <property type="evidence" value="ECO:0007669"/>
    <property type="project" value="TreeGrafter"/>
</dbReference>
<reference evidence="2" key="2">
    <citation type="submission" date="2019-02" db="EMBL/GenBank/DDBJ databases">
        <authorList>
            <person name="Chen S.-C."/>
            <person name="Chien H.-H."/>
            <person name="Lai M.-C."/>
        </authorList>
    </citation>
    <scope>NUCLEOTIDE SEQUENCE</scope>
    <source>
        <strain evidence="2">N2F9704</strain>
    </source>
</reference>
<dbReference type="Pfam" id="PF05048">
    <property type="entry name" value="NosD"/>
    <property type="match status" value="1"/>
</dbReference>
<accession>A0A8A3S807</accession>
<evidence type="ECO:0000313" key="3">
    <source>
        <dbReference type="Proteomes" id="UP001042704"/>
    </source>
</evidence>
<dbReference type="PANTHER" id="PTHR31321:SF57">
    <property type="entry name" value="PECTINESTERASE 53-RELATED"/>
    <property type="match status" value="1"/>
</dbReference>
<name>A0A8A3S807_9EURY</name>
<dbReference type="SMART" id="SM00710">
    <property type="entry name" value="PbH1"/>
    <property type="match status" value="6"/>
</dbReference>
<dbReference type="InterPro" id="IPR012334">
    <property type="entry name" value="Pectin_lyas_fold"/>
</dbReference>
<dbReference type="InterPro" id="IPR011050">
    <property type="entry name" value="Pectin_lyase_fold/virulence"/>
</dbReference>
<feature type="domain" description="BIG2" evidence="1">
    <location>
        <begin position="588"/>
        <end position="668"/>
    </location>
</feature>
<dbReference type="InterPro" id="IPR006626">
    <property type="entry name" value="PbH1"/>
</dbReference>
<dbReference type="InterPro" id="IPR008964">
    <property type="entry name" value="Invasin/intimin_cell_adhesion"/>
</dbReference>
<evidence type="ECO:0000313" key="2">
    <source>
        <dbReference type="EMBL" id="QSZ68172.1"/>
    </source>
</evidence>
<dbReference type="EMBL" id="CP036172">
    <property type="protein sequence ID" value="QSZ68172.1"/>
    <property type="molecule type" value="Genomic_DNA"/>
</dbReference>
<proteinExistence type="predicted"/>
<dbReference type="InterPro" id="IPR007742">
    <property type="entry name" value="NosD_dom"/>
</dbReference>
<organism evidence="2 3">
    <name type="scientific">Methanofollis aquaemaris</name>
    <dbReference type="NCBI Taxonomy" id="126734"/>
    <lineage>
        <taxon>Archaea</taxon>
        <taxon>Methanobacteriati</taxon>
        <taxon>Methanobacteriota</taxon>
        <taxon>Stenosarchaea group</taxon>
        <taxon>Methanomicrobia</taxon>
        <taxon>Methanomicrobiales</taxon>
        <taxon>Methanomicrobiaceae</taxon>
        <taxon>Methanofollis</taxon>
    </lineage>
</organism>
<dbReference type="SUPFAM" id="SSF49373">
    <property type="entry name" value="Invasin/intimin cell-adhesion fragments"/>
    <property type="match status" value="1"/>
</dbReference>
<dbReference type="NCBIfam" id="TIGR03804">
    <property type="entry name" value="para_beta_helix"/>
    <property type="match status" value="1"/>
</dbReference>
<dbReference type="Pfam" id="PF02368">
    <property type="entry name" value="Big_2"/>
    <property type="match status" value="1"/>
</dbReference>
<dbReference type="AlphaFoldDB" id="A0A8A3S807"/>
<evidence type="ECO:0000259" key="1">
    <source>
        <dbReference type="SMART" id="SM00635"/>
    </source>
</evidence>
<dbReference type="KEGG" id="maqe:RJ40_12045"/>
<dbReference type="InterPro" id="IPR022441">
    <property type="entry name" value="Para_beta_helix_rpt-2"/>
</dbReference>
<dbReference type="Gene3D" id="2.160.20.10">
    <property type="entry name" value="Single-stranded right-handed beta-helix, Pectin lyase-like"/>
    <property type="match status" value="2"/>
</dbReference>
<dbReference type="Pfam" id="PF13229">
    <property type="entry name" value="Beta_helix"/>
    <property type="match status" value="1"/>
</dbReference>
<dbReference type="SMART" id="SM00635">
    <property type="entry name" value="BID_2"/>
    <property type="match status" value="1"/>
</dbReference>
<dbReference type="Proteomes" id="UP001042704">
    <property type="component" value="Chromosome"/>
</dbReference>
<dbReference type="InterPro" id="IPR003343">
    <property type="entry name" value="Big_2"/>
</dbReference>
<dbReference type="InterPro" id="IPR039448">
    <property type="entry name" value="Beta_helix"/>
</dbReference>
<dbReference type="SUPFAM" id="SSF53474">
    <property type="entry name" value="alpha/beta-Hydrolases"/>
    <property type="match status" value="1"/>
</dbReference>
<keyword evidence="3" id="KW-1185">Reference proteome</keyword>
<reference evidence="2" key="1">
    <citation type="journal article" date="2001" name="Int. J. Syst. Evol. Microbiol.">
        <title>Methanofollis aquaemaris sp. nov., a methanogen isolated from an aquaculture fish pond.</title>
        <authorList>
            <person name="Lai M.C."/>
            <person name="Chen S.C."/>
        </authorList>
    </citation>
    <scope>NUCLEOTIDE SEQUENCE</scope>
    <source>
        <strain evidence="2">N2F9704</strain>
    </source>
</reference>
<protein>
    <recommendedName>
        <fullName evidence="1">BIG2 domain-containing protein</fullName>
    </recommendedName>
</protein>
<dbReference type="PANTHER" id="PTHR31321">
    <property type="entry name" value="ACYL-COA THIOESTER HYDROLASE YBHC-RELATED"/>
    <property type="match status" value="1"/>
</dbReference>
<dbReference type="SUPFAM" id="SSF51126">
    <property type="entry name" value="Pectin lyase-like"/>
    <property type="match status" value="2"/>
</dbReference>